<name>A0AAX4R7A7_9CAUD</name>
<protein>
    <submittedName>
        <fullName evidence="1">Uncharacterized protein</fullName>
    </submittedName>
</protein>
<dbReference type="EMBL" id="PP400788">
    <property type="protein sequence ID" value="XAO17132.1"/>
    <property type="molecule type" value="Genomic_DNA"/>
</dbReference>
<reference evidence="1" key="1">
    <citation type="submission" date="2024-02" db="EMBL/GenBank/DDBJ databases">
        <title>Gp38 adhesins of Straboviridae phages target specific extracellular receptor loops.</title>
        <authorList>
            <person name="Lutz V.T."/>
            <person name="De Sousa V.K."/>
            <person name="Taylor N.M.I."/>
            <person name="Nugen S.R."/>
            <person name="Gambino M."/>
            <person name="Brondsted L."/>
        </authorList>
    </citation>
    <scope>NUCLEOTIDE SEQUENCE</scope>
</reference>
<evidence type="ECO:0000313" key="1">
    <source>
        <dbReference type="EMBL" id="XAO17132.1"/>
    </source>
</evidence>
<dbReference type="Proteomes" id="UP001480487">
    <property type="component" value="Segment"/>
</dbReference>
<proteinExistence type="predicted"/>
<accession>A0AAX4R7A7</accession>
<evidence type="ECO:0000313" key="2">
    <source>
        <dbReference type="Proteomes" id="UP001480487"/>
    </source>
</evidence>
<organism evidence="1 2">
    <name type="scientific">Escherichia phage FL33</name>
    <dbReference type="NCBI Taxonomy" id="3128059"/>
    <lineage>
        <taxon>Viruses</taxon>
        <taxon>Duplodnaviria</taxon>
        <taxon>Heunggongvirae</taxon>
        <taxon>Uroviricota</taxon>
        <taxon>Caudoviricetes</taxon>
        <taxon>Pantevenvirales</taxon>
        <taxon>Straboviridae</taxon>
        <taxon>Tevenvirinae</taxon>
        <taxon>Tequatrovirus</taxon>
    </lineage>
</organism>
<sequence>MKTFKKSSKTAFGLLNKSNNILSPSRKVGAFWYLGLSGPL</sequence>